<evidence type="ECO:0000256" key="2">
    <source>
        <dbReference type="PROSITE-ProRule" id="PRU00284"/>
    </source>
</evidence>
<proteinExistence type="predicted"/>
<accession>Q2W2X7</accession>
<dbReference type="SMART" id="SM00283">
    <property type="entry name" value="MA"/>
    <property type="match status" value="1"/>
</dbReference>
<dbReference type="HOGENOM" id="CLU_000445_107_32_5"/>
<keyword evidence="1 2" id="KW-0807">Transducer</keyword>
<dbReference type="PROSITE" id="PS50111">
    <property type="entry name" value="CHEMOTAXIS_TRANSDUC_2"/>
    <property type="match status" value="1"/>
</dbReference>
<evidence type="ECO:0000259" key="3">
    <source>
        <dbReference type="PROSITE" id="PS50111"/>
    </source>
</evidence>
<dbReference type="GO" id="GO:0007165">
    <property type="term" value="P:signal transduction"/>
    <property type="evidence" value="ECO:0007669"/>
    <property type="project" value="UniProtKB-KW"/>
</dbReference>
<reference evidence="4 5" key="1">
    <citation type="journal article" date="2005" name="DNA Res.">
        <title>Complete genome sequence of the facultative anaerobic magnetotactic bacterium Magnetospirillum sp. strain AMB-1.</title>
        <authorList>
            <person name="Matsunaga T."/>
            <person name="Okamura Y."/>
            <person name="Fukuda Y."/>
            <person name="Wahyudi A.T."/>
            <person name="Murase Y."/>
            <person name="Takeyama H."/>
        </authorList>
    </citation>
    <scope>NUCLEOTIDE SEQUENCE [LARGE SCALE GENOMIC DNA]</scope>
    <source>
        <strain evidence="5">ATCC 700264 / AMB-1</strain>
    </source>
</reference>
<dbReference type="PANTHER" id="PTHR32089">
    <property type="entry name" value="METHYL-ACCEPTING CHEMOTAXIS PROTEIN MCPB"/>
    <property type="match status" value="1"/>
</dbReference>
<feature type="domain" description="Methyl-accepting transducer" evidence="3">
    <location>
        <begin position="13"/>
        <end position="210"/>
    </location>
</feature>
<dbReference type="KEGG" id="mag:amb2994"/>
<dbReference type="SUPFAM" id="SSF58104">
    <property type="entry name" value="Methyl-accepting chemotaxis protein (MCP) signaling domain"/>
    <property type="match status" value="1"/>
</dbReference>
<evidence type="ECO:0000313" key="4">
    <source>
        <dbReference type="EMBL" id="BAE51798.1"/>
    </source>
</evidence>
<dbReference type="EMBL" id="AP007255">
    <property type="protein sequence ID" value="BAE51798.1"/>
    <property type="molecule type" value="Genomic_DNA"/>
</dbReference>
<dbReference type="AlphaFoldDB" id="Q2W2X7"/>
<dbReference type="Proteomes" id="UP000007058">
    <property type="component" value="Chromosome"/>
</dbReference>
<dbReference type="GO" id="GO:0016020">
    <property type="term" value="C:membrane"/>
    <property type="evidence" value="ECO:0007669"/>
    <property type="project" value="InterPro"/>
</dbReference>
<gene>
    <name evidence="4" type="ordered locus">amb2994</name>
</gene>
<organism evidence="4 5">
    <name type="scientific">Paramagnetospirillum magneticum (strain ATCC 700264 / AMB-1)</name>
    <name type="common">Magnetospirillum magneticum</name>
    <dbReference type="NCBI Taxonomy" id="342108"/>
    <lineage>
        <taxon>Bacteria</taxon>
        <taxon>Pseudomonadati</taxon>
        <taxon>Pseudomonadota</taxon>
        <taxon>Alphaproteobacteria</taxon>
        <taxon>Rhodospirillales</taxon>
        <taxon>Magnetospirillaceae</taxon>
        <taxon>Paramagnetospirillum</taxon>
    </lineage>
</organism>
<dbReference type="Pfam" id="PF00015">
    <property type="entry name" value="MCPsignal"/>
    <property type="match status" value="1"/>
</dbReference>
<protein>
    <submittedName>
        <fullName evidence="4">Methyl-accepting chemotaxis protein</fullName>
    </submittedName>
</protein>
<evidence type="ECO:0000256" key="1">
    <source>
        <dbReference type="ARBA" id="ARBA00023224"/>
    </source>
</evidence>
<keyword evidence="5" id="KW-1185">Reference proteome</keyword>
<dbReference type="STRING" id="342108.amb2994"/>
<name>Q2W2X7_PARM1</name>
<evidence type="ECO:0000313" key="5">
    <source>
        <dbReference type="Proteomes" id="UP000007058"/>
    </source>
</evidence>
<dbReference type="InterPro" id="IPR004089">
    <property type="entry name" value="MCPsignal_dom"/>
</dbReference>
<dbReference type="PANTHER" id="PTHR32089:SF112">
    <property type="entry name" value="LYSOZYME-LIKE PROTEIN-RELATED"/>
    <property type="match status" value="1"/>
</dbReference>
<dbReference type="Gene3D" id="1.10.287.950">
    <property type="entry name" value="Methyl-accepting chemotaxis protein"/>
    <property type="match status" value="1"/>
</dbReference>
<sequence length="407" mass="43024">MPPPRPPTTSIPVAAGAEELSASIKEIGRRVSHSSSMARNAARESEEATEIVRGLAEAAQRIGEVVDLINSIAAQTNLLALNATIEAARAGEAGKGFAVVAGEVKTLATQTAKATEEIASQIGVVQSRTSAAVGAIAHISGTISEIDAISAEITQAVDQQDAATQEIARNVQQAAVGALTVTDSIQSVSAATSSSGQIATDVLDSARQLVAKADSLHAGVDSFLAAIKNEEQITHSDDLAFADYVRAGAADLARRLEGAVERGEIGLDDLFDDSYQPIPGTSPQQVTTRFTELADRLFPEIQEKALVQFPKAVFCVGVDRNGYLPTHNAKFSQPQGNDPVWNDANCRNRRMFTDPTGLAAARNAAKPSLVQSYRRQMGDKSVLMIDVSSPIMIRGRHWGALRLGYAV</sequence>